<feature type="compositionally biased region" description="Low complexity" evidence="1">
    <location>
        <begin position="62"/>
        <end position="74"/>
    </location>
</feature>
<sequence length="259" mass="27482">MGRQTTLIIGVVAVVTLLAIIGGVAFVVTQNRSVQPGGASSPAVLTATRVALPTRTPRPAMASATPALPTRTPRPAAAGLTATAVPASSSGGLPTRTPRPAAVAQITPLRVSASDYAPNSRDAQGNTTTFTPDNAVDGRFDTAWRVAGDGVNQWLLLEFAGPVEVREVLILPGYAKIDPVDGTNRFWQNRRVRRVRLEFRSGVRIEALLDDQAVLQPIRVNNVVTDAIRIVILESVPPAVDNGRDFTPMSEVEVIGVVR</sequence>
<evidence type="ECO:0000256" key="2">
    <source>
        <dbReference type="SAM" id="Phobius"/>
    </source>
</evidence>
<dbReference type="Pfam" id="PF25302">
    <property type="entry name" value="NADase_transloc"/>
    <property type="match status" value="1"/>
</dbReference>
<dbReference type="EMBL" id="LWQS01000093">
    <property type="protein sequence ID" value="OAN40575.1"/>
    <property type="molecule type" value="Genomic_DNA"/>
</dbReference>
<feature type="region of interest" description="Disordered" evidence="1">
    <location>
        <begin position="115"/>
        <end position="134"/>
    </location>
</feature>
<evidence type="ECO:0000259" key="3">
    <source>
        <dbReference type="Pfam" id="PF25302"/>
    </source>
</evidence>
<dbReference type="RefSeq" id="WP_066790907.1">
    <property type="nucleotide sequence ID" value="NZ_LWQS01000093.1"/>
</dbReference>
<dbReference type="SUPFAM" id="SSF49785">
    <property type="entry name" value="Galactose-binding domain-like"/>
    <property type="match status" value="1"/>
</dbReference>
<dbReference type="STRING" id="1707952.A6A03_04510"/>
<evidence type="ECO:0000313" key="5">
    <source>
        <dbReference type="Proteomes" id="UP000078287"/>
    </source>
</evidence>
<keyword evidence="2" id="KW-0472">Membrane</keyword>
<feature type="transmembrane region" description="Helical" evidence="2">
    <location>
        <begin position="7"/>
        <end position="28"/>
    </location>
</feature>
<dbReference type="Proteomes" id="UP000078287">
    <property type="component" value="Unassembled WGS sequence"/>
</dbReference>
<dbReference type="NCBIfam" id="NF047619">
    <property type="entry name" value="NADase_discoid"/>
    <property type="match status" value="1"/>
</dbReference>
<feature type="domain" description="NAD glycohydrolase translocation F5/8 type C" evidence="3">
    <location>
        <begin position="119"/>
        <end position="234"/>
    </location>
</feature>
<gene>
    <name evidence="4" type="ORF">A6A03_04510</name>
</gene>
<name>A0A178M096_9CHLR</name>
<dbReference type="AlphaFoldDB" id="A0A178M096"/>
<feature type="region of interest" description="Disordered" evidence="1">
    <location>
        <begin position="55"/>
        <end position="74"/>
    </location>
</feature>
<organism evidence="4 5">
    <name type="scientific">Chloroflexus islandicus</name>
    <dbReference type="NCBI Taxonomy" id="1707952"/>
    <lineage>
        <taxon>Bacteria</taxon>
        <taxon>Bacillati</taxon>
        <taxon>Chloroflexota</taxon>
        <taxon>Chloroflexia</taxon>
        <taxon>Chloroflexales</taxon>
        <taxon>Chloroflexineae</taxon>
        <taxon>Chloroflexaceae</taxon>
        <taxon>Chloroflexus</taxon>
    </lineage>
</organism>
<dbReference type="InterPro" id="IPR057561">
    <property type="entry name" value="NADase_transloc"/>
</dbReference>
<dbReference type="InterPro" id="IPR008979">
    <property type="entry name" value="Galactose-bd-like_sf"/>
</dbReference>
<evidence type="ECO:0000256" key="1">
    <source>
        <dbReference type="SAM" id="MobiDB-lite"/>
    </source>
</evidence>
<evidence type="ECO:0000313" key="4">
    <source>
        <dbReference type="EMBL" id="OAN40575.1"/>
    </source>
</evidence>
<feature type="compositionally biased region" description="Polar residues" evidence="1">
    <location>
        <begin position="121"/>
        <end position="132"/>
    </location>
</feature>
<keyword evidence="5" id="KW-1185">Reference proteome</keyword>
<protein>
    <recommendedName>
        <fullName evidence="3">NAD glycohydrolase translocation F5/8 type C domain-containing protein</fullName>
    </recommendedName>
</protein>
<accession>A0A178M096</accession>
<reference evidence="4 5" key="1">
    <citation type="submission" date="2016-04" db="EMBL/GenBank/DDBJ databases">
        <title>Chloroflexus islandicus sp. nov., a thermophilic filamentous anoxygenic phototrophic bacterium from geyser Strokkur (Iceland).</title>
        <authorList>
            <person name="Gaisin V.A."/>
            <person name="Kalashnikov A.M."/>
            <person name="Sukhacheva M.V."/>
            <person name="Grouzdev D.S."/>
            <person name="Ivanov T.M."/>
            <person name="Kuznetsov B."/>
            <person name="Gorlenko V.M."/>
        </authorList>
    </citation>
    <scope>NUCLEOTIDE SEQUENCE [LARGE SCALE GENOMIC DNA]</scope>
    <source>
        <strain evidence="5">isl-2</strain>
    </source>
</reference>
<proteinExistence type="predicted"/>
<keyword evidence="2" id="KW-1133">Transmembrane helix</keyword>
<keyword evidence="2" id="KW-0812">Transmembrane</keyword>
<comment type="caution">
    <text evidence="4">The sequence shown here is derived from an EMBL/GenBank/DDBJ whole genome shotgun (WGS) entry which is preliminary data.</text>
</comment>
<dbReference type="Gene3D" id="2.60.120.260">
    <property type="entry name" value="Galactose-binding domain-like"/>
    <property type="match status" value="1"/>
</dbReference>
<dbReference type="OrthoDB" id="85718at2"/>